<keyword evidence="3" id="KW-1185">Reference proteome</keyword>
<dbReference type="Proteomes" id="UP000886520">
    <property type="component" value="Chromosome 8"/>
</dbReference>
<dbReference type="AlphaFoldDB" id="A0A9D4UZE0"/>
<name>A0A9D4UZE0_ADICA</name>
<feature type="compositionally biased region" description="Polar residues" evidence="1">
    <location>
        <begin position="130"/>
        <end position="147"/>
    </location>
</feature>
<reference evidence="2" key="1">
    <citation type="submission" date="2021-01" db="EMBL/GenBank/DDBJ databases">
        <title>Adiantum capillus-veneris genome.</title>
        <authorList>
            <person name="Fang Y."/>
            <person name="Liao Q."/>
        </authorList>
    </citation>
    <scope>NUCLEOTIDE SEQUENCE</scope>
    <source>
        <strain evidence="2">H3</strain>
        <tissue evidence="2">Leaf</tissue>
    </source>
</reference>
<protein>
    <submittedName>
        <fullName evidence="2">Uncharacterized protein</fullName>
    </submittedName>
</protein>
<dbReference type="OrthoDB" id="1900300at2759"/>
<sequence>MAGQSKANKRNGYESRCRLYSATAFRSSTPAAFRSYPAALRFDNITSPCLIGSSEGQNPMSHYNACIPKRPRGGQRTGRVNEGGLDSQESVPSRETSGLGGNETMSETQMNEDLGFMQLLQEDGWGGSLSEGQSIENKGLSQPTIPFQPSVVPGVSFIRPRPQPTSVSQLIP</sequence>
<dbReference type="EMBL" id="JABFUD020000008">
    <property type="protein sequence ID" value="KAI5076197.1"/>
    <property type="molecule type" value="Genomic_DNA"/>
</dbReference>
<feature type="region of interest" description="Disordered" evidence="1">
    <location>
        <begin position="66"/>
        <end position="106"/>
    </location>
</feature>
<proteinExistence type="predicted"/>
<gene>
    <name evidence="2" type="ORF">GOP47_0008262</name>
</gene>
<comment type="caution">
    <text evidence="2">The sequence shown here is derived from an EMBL/GenBank/DDBJ whole genome shotgun (WGS) entry which is preliminary data.</text>
</comment>
<feature type="compositionally biased region" description="Polar residues" evidence="1">
    <location>
        <begin position="87"/>
        <end position="96"/>
    </location>
</feature>
<evidence type="ECO:0000313" key="2">
    <source>
        <dbReference type="EMBL" id="KAI5076197.1"/>
    </source>
</evidence>
<organism evidence="2 3">
    <name type="scientific">Adiantum capillus-veneris</name>
    <name type="common">Maidenhair fern</name>
    <dbReference type="NCBI Taxonomy" id="13818"/>
    <lineage>
        <taxon>Eukaryota</taxon>
        <taxon>Viridiplantae</taxon>
        <taxon>Streptophyta</taxon>
        <taxon>Embryophyta</taxon>
        <taxon>Tracheophyta</taxon>
        <taxon>Polypodiopsida</taxon>
        <taxon>Polypodiidae</taxon>
        <taxon>Polypodiales</taxon>
        <taxon>Pteridineae</taxon>
        <taxon>Pteridaceae</taxon>
        <taxon>Vittarioideae</taxon>
        <taxon>Adiantum</taxon>
    </lineage>
</organism>
<accession>A0A9D4UZE0</accession>
<evidence type="ECO:0000256" key="1">
    <source>
        <dbReference type="SAM" id="MobiDB-lite"/>
    </source>
</evidence>
<evidence type="ECO:0000313" key="3">
    <source>
        <dbReference type="Proteomes" id="UP000886520"/>
    </source>
</evidence>
<feature type="region of interest" description="Disordered" evidence="1">
    <location>
        <begin position="125"/>
        <end position="172"/>
    </location>
</feature>